<evidence type="ECO:0000313" key="2">
    <source>
        <dbReference type="EMBL" id="HII70604.1"/>
    </source>
</evidence>
<dbReference type="EMBL" id="DUJS01000004">
    <property type="protein sequence ID" value="HII70604.1"/>
    <property type="molecule type" value="Genomic_DNA"/>
</dbReference>
<evidence type="ECO:0000259" key="1">
    <source>
        <dbReference type="Pfam" id="PF01978"/>
    </source>
</evidence>
<name>A0A832TH24_9EURY</name>
<dbReference type="Gene3D" id="1.10.10.10">
    <property type="entry name" value="Winged helix-like DNA-binding domain superfamily/Winged helix DNA-binding domain"/>
    <property type="match status" value="1"/>
</dbReference>
<dbReference type="Pfam" id="PF01978">
    <property type="entry name" value="TrmB"/>
    <property type="match status" value="1"/>
</dbReference>
<dbReference type="InterPro" id="IPR036390">
    <property type="entry name" value="WH_DNA-bd_sf"/>
</dbReference>
<sequence length="241" mass="27444">MSLLKHLSELGLSEREARVYLYLVRAGEANAREVSEGVEIPYSKVYSVLRSLEDKGWVEADRSARPTTYRPVSPDVAVKRALEQELNRIRRELEEHAKVAVRKLSEIYRAERETVARTYHGKSARETLAEVLRSSEDIACIVHLGRNLPRWLLESLRRMEGLMILRAKEGSEVADELEPDVKAPIDIEPRNTLIVLSADRREFFLGKFGEGDYLLSLEEPILAQGIHDAVTRACKSRSRHA</sequence>
<dbReference type="SUPFAM" id="SSF46785">
    <property type="entry name" value="Winged helix' DNA-binding domain"/>
    <property type="match status" value="1"/>
</dbReference>
<dbReference type="GeneID" id="1477556"/>
<reference evidence="2" key="1">
    <citation type="journal article" date="2020" name="bioRxiv">
        <title>A rank-normalized archaeal taxonomy based on genome phylogeny resolves widespread incomplete and uneven classifications.</title>
        <authorList>
            <person name="Rinke C."/>
            <person name="Chuvochina M."/>
            <person name="Mussig A.J."/>
            <person name="Chaumeil P.-A."/>
            <person name="Waite D.W."/>
            <person name="Whitman W.B."/>
            <person name="Parks D.H."/>
            <person name="Hugenholtz P."/>
        </authorList>
    </citation>
    <scope>NUCLEOTIDE SEQUENCE</scope>
    <source>
        <strain evidence="2">UBA8853</strain>
    </source>
</reference>
<feature type="domain" description="Transcription regulator TrmB N-terminal" evidence="1">
    <location>
        <begin position="7"/>
        <end position="74"/>
    </location>
</feature>
<dbReference type="PANTHER" id="PTHR34293">
    <property type="entry name" value="HTH-TYPE TRANSCRIPTIONAL REGULATOR TRMBL2"/>
    <property type="match status" value="1"/>
</dbReference>
<accession>A0A832TH24</accession>
<gene>
    <name evidence="2" type="ORF">HA336_05165</name>
</gene>
<dbReference type="InterPro" id="IPR051797">
    <property type="entry name" value="TrmB-like"/>
</dbReference>
<proteinExistence type="predicted"/>
<evidence type="ECO:0000313" key="3">
    <source>
        <dbReference type="Proteomes" id="UP000619545"/>
    </source>
</evidence>
<organism evidence="2 3">
    <name type="scientific">Methanopyrus kandleri</name>
    <dbReference type="NCBI Taxonomy" id="2320"/>
    <lineage>
        <taxon>Archaea</taxon>
        <taxon>Methanobacteriati</taxon>
        <taxon>Methanobacteriota</taxon>
        <taxon>Methanomada group</taxon>
        <taxon>Methanopyri</taxon>
        <taxon>Methanopyrales</taxon>
        <taxon>Methanopyraceae</taxon>
        <taxon>Methanopyrus</taxon>
    </lineage>
</organism>
<dbReference type="InterPro" id="IPR002831">
    <property type="entry name" value="Tscrpt_reg_TrmB_N"/>
</dbReference>
<dbReference type="Proteomes" id="UP000619545">
    <property type="component" value="Unassembled WGS sequence"/>
</dbReference>
<dbReference type="InterPro" id="IPR036388">
    <property type="entry name" value="WH-like_DNA-bd_sf"/>
</dbReference>
<dbReference type="PANTHER" id="PTHR34293:SF1">
    <property type="entry name" value="HTH-TYPE TRANSCRIPTIONAL REGULATOR TRMBL2"/>
    <property type="match status" value="1"/>
</dbReference>
<protein>
    <submittedName>
        <fullName evidence="2">TrmB family transcriptional regulator</fullName>
    </submittedName>
</protein>
<comment type="caution">
    <text evidence="2">The sequence shown here is derived from an EMBL/GenBank/DDBJ whole genome shotgun (WGS) entry which is preliminary data.</text>
</comment>
<dbReference type="RefSeq" id="WP_011018625.1">
    <property type="nucleotide sequence ID" value="NZ_DUJS01000004.1"/>
</dbReference>
<dbReference type="AlphaFoldDB" id="A0A832TH24"/>